<dbReference type="GO" id="GO:0004519">
    <property type="term" value="F:endonuclease activity"/>
    <property type="evidence" value="ECO:0007669"/>
    <property type="project" value="UniProtKB-KW"/>
</dbReference>
<dbReference type="RefSeq" id="WP_153751141.1">
    <property type="nucleotide sequence ID" value="NZ_WJPM01000005.1"/>
</dbReference>
<dbReference type="Proteomes" id="UP000437931">
    <property type="component" value="Unassembled WGS sequence"/>
</dbReference>
<accession>A0A6N7QD68</accession>
<keyword evidence="2" id="KW-0680">Restriction system</keyword>
<name>A0A6N7QD68_9XANT</name>
<dbReference type="AlphaFoldDB" id="A0A6N7QD68"/>
<reference evidence="7" key="2">
    <citation type="journal article" date="2020" name="Plant Dis.">
        <title>A Grain Rot of Rice in Iran Caused by a Xanthomonas Strain Closely Related to X. sacchari.</title>
        <authorList>
            <person name="Mirghasempour S.A."/>
            <person name="Huang S."/>
            <person name="Studholme D.J."/>
            <person name="Brady C.L."/>
        </authorList>
    </citation>
    <scope>NUCLEOTIDE SEQUENCE</scope>
    <source>
        <strain evidence="7">SAM114</strain>
    </source>
</reference>
<dbReference type="CDD" id="cd17253">
    <property type="entry name" value="RMtype1_S_Eco933I-TRD2-CR2_like"/>
    <property type="match status" value="1"/>
</dbReference>
<dbReference type="GO" id="GO:0009307">
    <property type="term" value="P:DNA restriction-modification system"/>
    <property type="evidence" value="ECO:0007669"/>
    <property type="project" value="UniProtKB-KW"/>
</dbReference>
<dbReference type="EMBL" id="WJPN01000005">
    <property type="protein sequence ID" value="MRH00175.1"/>
    <property type="molecule type" value="Genomic_DNA"/>
</dbReference>
<keyword evidence="4" id="KW-0175">Coiled coil</keyword>
<organism evidence="6 9">
    <name type="scientific">Xanthomonas sontii</name>
    <dbReference type="NCBI Taxonomy" id="2650745"/>
    <lineage>
        <taxon>Bacteria</taxon>
        <taxon>Pseudomonadati</taxon>
        <taxon>Pseudomonadota</taxon>
        <taxon>Gammaproteobacteria</taxon>
        <taxon>Lysobacterales</taxon>
        <taxon>Lysobacteraceae</taxon>
        <taxon>Xanthomonas</taxon>
    </lineage>
</organism>
<dbReference type="GO" id="GO:0003677">
    <property type="term" value="F:DNA binding"/>
    <property type="evidence" value="ECO:0007669"/>
    <property type="project" value="UniProtKB-KW"/>
</dbReference>
<feature type="coiled-coil region" evidence="4">
    <location>
        <begin position="251"/>
        <end position="281"/>
    </location>
</feature>
<evidence type="ECO:0000313" key="9">
    <source>
        <dbReference type="Proteomes" id="UP000439314"/>
    </source>
</evidence>
<keyword evidence="6" id="KW-0540">Nuclease</keyword>
<keyword evidence="8" id="KW-1185">Reference proteome</keyword>
<dbReference type="Pfam" id="PF01420">
    <property type="entry name" value="Methylase_S"/>
    <property type="match status" value="1"/>
</dbReference>
<keyword evidence="6" id="KW-0378">Hydrolase</keyword>
<evidence type="ECO:0000313" key="7">
    <source>
        <dbReference type="EMBL" id="MRH74507.1"/>
    </source>
</evidence>
<dbReference type="InterPro" id="IPR000055">
    <property type="entry name" value="Restrct_endonuc_typeI_TRD"/>
</dbReference>
<evidence type="ECO:0000313" key="8">
    <source>
        <dbReference type="Proteomes" id="UP000437931"/>
    </source>
</evidence>
<dbReference type="SUPFAM" id="SSF116734">
    <property type="entry name" value="DNA methylase specificity domain"/>
    <property type="match status" value="2"/>
</dbReference>
<evidence type="ECO:0000256" key="3">
    <source>
        <dbReference type="ARBA" id="ARBA00023125"/>
    </source>
</evidence>
<dbReference type="EMBL" id="WJPM01000005">
    <property type="protein sequence ID" value="MRH74507.1"/>
    <property type="molecule type" value="Genomic_DNA"/>
</dbReference>
<evidence type="ECO:0000256" key="2">
    <source>
        <dbReference type="ARBA" id="ARBA00022747"/>
    </source>
</evidence>
<dbReference type="Proteomes" id="UP000439314">
    <property type="component" value="Unassembled WGS sequence"/>
</dbReference>
<feature type="domain" description="Type I restriction modification DNA specificity" evidence="5">
    <location>
        <begin position="375"/>
        <end position="556"/>
    </location>
</feature>
<dbReference type="PANTHER" id="PTHR43140">
    <property type="entry name" value="TYPE-1 RESTRICTION ENZYME ECOKI SPECIFICITY PROTEIN"/>
    <property type="match status" value="1"/>
</dbReference>
<keyword evidence="6" id="KW-0255">Endonuclease</keyword>
<sequence length="670" mass="73811">MDAQQFLEEFGHIANAPNGASRLRELVLQLAISGGLAARDDADTAVDETLAEVAKDRAAYEAEFELRTTRPHPPLSTSPFVIPAHWRWVRLEQLALYIQRGKGPKYAASGKVSVVSQKCIQWSGFDMAPARCIDDDSIEGYGKERFLRNGDLLWNSTGTGTAGRVAIVRGVAQSQAVADSHVTVVRLGSILPRYVWCVIASPWVQVRIHPAHADSLVSGTTQQVELATSTARALAVPCPPVEEQLRIVARVDELMALCDQLEQQQQDHRKLQNALRQSTLQALVSAQSPHELWASWQRVQANFGWLFSEPADVDDAIAELENLAVRGVLVEGSRAVPDLAQIRADCSALRSGYIASGMMRRQKPAGMAESNVTYPEHWVVAAFDEVAVVIGGVTKGRDLRGKRVAVCPYLAVANVQRGYLKLEGLKSIEIAEDELRKYLVHEGDLLITEGGDWDKVGRTAVWRGGVEQCLHQNHVFKARVPSELLLKEWVELVFNSGIGRDYFAGASKQTTNLASINMTQLRGFPLPIPPVEEQRCILDTLVVLADLCQEWKQQLKHERDLASLFAFASLSSLTGINIEQDEDPAVKVPQTELIAPLRLATPPDVKSLAPLATILARQKGEMAARDLWQRFGGEIDAFYAQLKTEVAYGWIAEPEPAQVLEKPTVEATRA</sequence>
<evidence type="ECO:0000313" key="6">
    <source>
        <dbReference type="EMBL" id="MRH00175.1"/>
    </source>
</evidence>
<evidence type="ECO:0000256" key="4">
    <source>
        <dbReference type="SAM" id="Coils"/>
    </source>
</evidence>
<reference evidence="8 9" key="1">
    <citation type="submission" date="2019-11" db="EMBL/GenBank/DDBJ databases">
        <title>First report of rice panicle blight caused by Xanthomonas sp. in Iran.</title>
        <authorList>
            <person name="Mirghasempour S.A."/>
            <person name="Huang S."/>
            <person name="Brady C.L."/>
            <person name="Studholme D.J."/>
        </authorList>
    </citation>
    <scope>NUCLEOTIDE SEQUENCE [LARGE SCALE GENOMIC DNA]</scope>
    <source>
        <strain evidence="6 9">ASD011</strain>
        <strain evidence="8">SAM114</strain>
    </source>
</reference>
<proteinExistence type="inferred from homology"/>
<dbReference type="InterPro" id="IPR044946">
    <property type="entry name" value="Restrct_endonuc_typeI_TRD_sf"/>
</dbReference>
<evidence type="ECO:0000256" key="1">
    <source>
        <dbReference type="ARBA" id="ARBA00010923"/>
    </source>
</evidence>
<evidence type="ECO:0000259" key="5">
    <source>
        <dbReference type="Pfam" id="PF01420"/>
    </source>
</evidence>
<gene>
    <name evidence="6" type="ORF">GIY21_07690</name>
    <name evidence="7" type="ORF">GIY22_07685</name>
</gene>
<dbReference type="PANTHER" id="PTHR43140:SF1">
    <property type="entry name" value="TYPE I RESTRICTION ENZYME ECOKI SPECIFICITY SUBUNIT"/>
    <property type="match status" value="1"/>
</dbReference>
<dbReference type="InterPro" id="IPR051212">
    <property type="entry name" value="Type-I_RE_S_subunit"/>
</dbReference>
<comment type="caution">
    <text evidence="6">The sequence shown here is derived from an EMBL/GenBank/DDBJ whole genome shotgun (WGS) entry which is preliminary data.</text>
</comment>
<protein>
    <submittedName>
        <fullName evidence="6">Restriction endonuclease subunit S</fullName>
    </submittedName>
</protein>
<dbReference type="Gene3D" id="3.90.220.20">
    <property type="entry name" value="DNA methylase specificity domains"/>
    <property type="match status" value="2"/>
</dbReference>
<keyword evidence="3" id="KW-0238">DNA-binding</keyword>
<comment type="similarity">
    <text evidence="1">Belongs to the type-I restriction system S methylase family.</text>
</comment>